<dbReference type="PANTHER" id="PTHR13501:SF10">
    <property type="entry name" value="LARGE RIBOSOMAL SUBUNIT PROTEIN UL22M"/>
    <property type="match status" value="1"/>
</dbReference>
<dbReference type="InterPro" id="IPR047867">
    <property type="entry name" value="Ribosomal_uL22_bac/org-type"/>
</dbReference>
<dbReference type="Pfam" id="PF00237">
    <property type="entry name" value="Ribosomal_L22"/>
    <property type="match status" value="2"/>
</dbReference>
<comment type="similarity">
    <text evidence="1 4">Belongs to the universal ribosomal protein uL22 family.</text>
</comment>
<evidence type="ECO:0000256" key="5">
    <source>
        <dbReference type="SAM" id="MobiDB-lite"/>
    </source>
</evidence>
<reference evidence="6 7" key="1">
    <citation type="submission" date="2021-02" db="EMBL/GenBank/DDBJ databases">
        <title>Genome assembly of Pseudopithomyces chartarum.</title>
        <authorList>
            <person name="Jauregui R."/>
            <person name="Singh J."/>
            <person name="Voisey C."/>
        </authorList>
    </citation>
    <scope>NUCLEOTIDE SEQUENCE [LARGE SCALE GENOMIC DNA]</scope>
    <source>
        <strain evidence="6 7">AGR01</strain>
    </source>
</reference>
<dbReference type="GO" id="GO:0015934">
    <property type="term" value="C:large ribosomal subunit"/>
    <property type="evidence" value="ECO:0007669"/>
    <property type="project" value="InterPro"/>
</dbReference>
<evidence type="ECO:0000256" key="1">
    <source>
        <dbReference type="ARBA" id="ARBA00009451"/>
    </source>
</evidence>
<evidence type="ECO:0000256" key="2">
    <source>
        <dbReference type="ARBA" id="ARBA00022980"/>
    </source>
</evidence>
<comment type="caution">
    <text evidence="6">The sequence shown here is derived from an EMBL/GenBank/DDBJ whole genome shotgun (WGS) entry which is preliminary data.</text>
</comment>
<evidence type="ECO:0000256" key="3">
    <source>
        <dbReference type="ARBA" id="ARBA00023274"/>
    </source>
</evidence>
<name>A0AAN6LQR1_9PLEO</name>
<proteinExistence type="inferred from homology"/>
<dbReference type="Proteomes" id="UP001280581">
    <property type="component" value="Unassembled WGS sequence"/>
</dbReference>
<dbReference type="GO" id="GO:0006412">
    <property type="term" value="P:translation"/>
    <property type="evidence" value="ECO:0007669"/>
    <property type="project" value="InterPro"/>
</dbReference>
<sequence length="372" mass="42371">MSARIPVQRLGQSCLAFRPRSTYWISNRAFSSSSSTLADKKTNLKDVDLSNPLLDEYLSKQGGANPKTERPSPENGNLSKRSIFRKEYEIPGYQMGMDRAEVKALKRASETHEEQLVTQRENDTFAYTLDPVPAARRSFERKLVIKSLQKGGRVGKTLRIKRTEREMTYKSQNFPTSVKKLMRLMHQIQGKTVEEALIQMRFSKKRIARDIVKGLQLARDEAIAARGMGLGAGLDAAQVKKESKLIKEGLMDPSERSTVYLADGTRRREVKGAKGTVIELKNGSKKTVVDPTEMYIDQAWATKGPVSKSVEFRARGRTNALLHRSSKFNVLLKEEKTRMRISEEIQKKRENKPLWLPLPDRPVTAQRQYCLW</sequence>
<keyword evidence="2 4" id="KW-0689">Ribosomal protein</keyword>
<dbReference type="InterPro" id="IPR001063">
    <property type="entry name" value="Ribosomal_uL22"/>
</dbReference>
<dbReference type="AlphaFoldDB" id="A0AAN6LQR1"/>
<protein>
    <recommendedName>
        <fullName evidence="8">Mitochondrial large ribosomal subunit</fullName>
    </recommendedName>
</protein>
<keyword evidence="3 4" id="KW-0687">Ribonucleoprotein</keyword>
<evidence type="ECO:0000313" key="6">
    <source>
        <dbReference type="EMBL" id="KAK3197522.1"/>
    </source>
</evidence>
<evidence type="ECO:0000256" key="4">
    <source>
        <dbReference type="RuleBase" id="RU004005"/>
    </source>
</evidence>
<keyword evidence="7" id="KW-1185">Reference proteome</keyword>
<dbReference type="Gene3D" id="3.90.470.10">
    <property type="entry name" value="Ribosomal protein L22/L17"/>
    <property type="match status" value="1"/>
</dbReference>
<evidence type="ECO:0000313" key="7">
    <source>
        <dbReference type="Proteomes" id="UP001280581"/>
    </source>
</evidence>
<accession>A0AAN6LQR1</accession>
<dbReference type="FunFam" id="3.90.470.10:FF:000017">
    <property type="entry name" value="54S ribosomal protein L22, mitochondrial"/>
    <property type="match status" value="1"/>
</dbReference>
<dbReference type="EMBL" id="WVTA01000018">
    <property type="protein sequence ID" value="KAK3197522.1"/>
    <property type="molecule type" value="Genomic_DNA"/>
</dbReference>
<dbReference type="GO" id="GO:0003735">
    <property type="term" value="F:structural constituent of ribosome"/>
    <property type="evidence" value="ECO:0007669"/>
    <property type="project" value="InterPro"/>
</dbReference>
<organism evidence="6 7">
    <name type="scientific">Pseudopithomyces chartarum</name>
    <dbReference type="NCBI Taxonomy" id="1892770"/>
    <lineage>
        <taxon>Eukaryota</taxon>
        <taxon>Fungi</taxon>
        <taxon>Dikarya</taxon>
        <taxon>Ascomycota</taxon>
        <taxon>Pezizomycotina</taxon>
        <taxon>Dothideomycetes</taxon>
        <taxon>Pleosporomycetidae</taxon>
        <taxon>Pleosporales</taxon>
        <taxon>Massarineae</taxon>
        <taxon>Didymosphaeriaceae</taxon>
        <taxon>Pseudopithomyces</taxon>
    </lineage>
</organism>
<feature type="region of interest" description="Disordered" evidence="5">
    <location>
        <begin position="57"/>
        <end position="81"/>
    </location>
</feature>
<gene>
    <name evidence="6" type="ORF">GRF29_216g477116</name>
</gene>
<dbReference type="InterPro" id="IPR036394">
    <property type="entry name" value="Ribosomal_uL22_sf"/>
</dbReference>
<dbReference type="PANTHER" id="PTHR13501">
    <property type="entry name" value="CHLOROPLAST 50S RIBOSOMAL PROTEIN L22-RELATED"/>
    <property type="match status" value="1"/>
</dbReference>
<dbReference type="SUPFAM" id="SSF54843">
    <property type="entry name" value="Ribosomal protein L22"/>
    <property type="match status" value="1"/>
</dbReference>
<evidence type="ECO:0008006" key="8">
    <source>
        <dbReference type="Google" id="ProtNLM"/>
    </source>
</evidence>